<dbReference type="GO" id="GO:0000922">
    <property type="term" value="C:spindle pole"/>
    <property type="evidence" value="ECO:0007669"/>
    <property type="project" value="InterPro"/>
</dbReference>
<dbReference type="OrthoDB" id="78652at2759"/>
<dbReference type="GO" id="GO:0031122">
    <property type="term" value="P:cytoplasmic microtubule organization"/>
    <property type="evidence" value="ECO:0007669"/>
    <property type="project" value="TreeGrafter"/>
</dbReference>
<evidence type="ECO:0000259" key="8">
    <source>
        <dbReference type="Pfam" id="PF17681"/>
    </source>
</evidence>
<dbReference type="EMBL" id="UXSR01005796">
    <property type="protein sequence ID" value="VDD83658.1"/>
    <property type="molecule type" value="Genomic_DNA"/>
</dbReference>
<dbReference type="InterPro" id="IPR040457">
    <property type="entry name" value="GCP_C"/>
</dbReference>
<evidence type="ECO:0000256" key="5">
    <source>
        <dbReference type="ARBA" id="ARBA00023212"/>
    </source>
</evidence>
<gene>
    <name evidence="9" type="ORF">MCOS_LOCUS9661</name>
</gene>
<reference evidence="9 10" key="1">
    <citation type="submission" date="2018-10" db="EMBL/GenBank/DDBJ databases">
        <authorList>
            <consortium name="Pathogen Informatics"/>
        </authorList>
    </citation>
    <scope>NUCLEOTIDE SEQUENCE [LARGE SCALE GENOMIC DNA]</scope>
</reference>
<evidence type="ECO:0000259" key="7">
    <source>
        <dbReference type="Pfam" id="PF04130"/>
    </source>
</evidence>
<dbReference type="STRING" id="53468.A0A0R3UP93"/>
<dbReference type="Pfam" id="PF17681">
    <property type="entry name" value="GCP_N_terminal"/>
    <property type="match status" value="1"/>
</dbReference>
<keyword evidence="4 6" id="KW-0493">Microtubule</keyword>
<dbReference type="InterPro" id="IPR007259">
    <property type="entry name" value="GCP"/>
</dbReference>
<proteinExistence type="inferred from homology"/>
<comment type="similarity">
    <text evidence="2 6">Belongs to the TUBGCP family.</text>
</comment>
<evidence type="ECO:0000256" key="2">
    <source>
        <dbReference type="ARBA" id="ARBA00010337"/>
    </source>
</evidence>
<dbReference type="WBParaSite" id="MCU_009514-RA">
    <property type="protein sequence ID" value="MCU_009514-RA"/>
    <property type="gene ID" value="MCU_009514"/>
</dbReference>
<dbReference type="Proteomes" id="UP000267029">
    <property type="component" value="Unassembled WGS sequence"/>
</dbReference>
<dbReference type="GO" id="GO:0000930">
    <property type="term" value="C:gamma-tubulin complex"/>
    <property type="evidence" value="ECO:0007669"/>
    <property type="project" value="TreeGrafter"/>
</dbReference>
<dbReference type="GO" id="GO:0051321">
    <property type="term" value="P:meiotic cell cycle"/>
    <property type="evidence" value="ECO:0007669"/>
    <property type="project" value="TreeGrafter"/>
</dbReference>
<dbReference type="Gene3D" id="1.20.120.1900">
    <property type="entry name" value="Gamma-tubulin complex, C-terminal domain"/>
    <property type="match status" value="1"/>
</dbReference>
<protein>
    <recommendedName>
        <fullName evidence="6">Gamma-tubulin complex component</fullName>
    </recommendedName>
</protein>
<dbReference type="GO" id="GO:0000278">
    <property type="term" value="P:mitotic cell cycle"/>
    <property type="evidence" value="ECO:0007669"/>
    <property type="project" value="TreeGrafter"/>
</dbReference>
<keyword evidence="10" id="KW-1185">Reference proteome</keyword>
<comment type="subcellular location">
    <subcellularLocation>
        <location evidence="1 6">Cytoplasm</location>
        <location evidence="1 6">Cytoskeleton</location>
        <location evidence="1 6">Microtubule organizing center</location>
    </subcellularLocation>
</comment>
<keyword evidence="5 6" id="KW-0206">Cytoskeleton</keyword>
<dbReference type="GO" id="GO:0051225">
    <property type="term" value="P:spindle assembly"/>
    <property type="evidence" value="ECO:0007669"/>
    <property type="project" value="TreeGrafter"/>
</dbReference>
<evidence type="ECO:0000313" key="9">
    <source>
        <dbReference type="EMBL" id="VDD83658.1"/>
    </source>
</evidence>
<dbReference type="PANTHER" id="PTHR19302">
    <property type="entry name" value="GAMMA TUBULIN COMPLEX PROTEIN"/>
    <property type="match status" value="1"/>
</dbReference>
<dbReference type="InterPro" id="IPR042241">
    <property type="entry name" value="GCP_C_sf"/>
</dbReference>
<keyword evidence="3 6" id="KW-0963">Cytoplasm</keyword>
<dbReference type="InterPro" id="IPR041470">
    <property type="entry name" value="GCP_N"/>
</dbReference>
<evidence type="ECO:0000256" key="1">
    <source>
        <dbReference type="ARBA" id="ARBA00004267"/>
    </source>
</evidence>
<organism evidence="9 10">
    <name type="scientific">Mesocestoides corti</name>
    <name type="common">Flatworm</name>
    <dbReference type="NCBI Taxonomy" id="53468"/>
    <lineage>
        <taxon>Eukaryota</taxon>
        <taxon>Metazoa</taxon>
        <taxon>Spiralia</taxon>
        <taxon>Lophotrochozoa</taxon>
        <taxon>Platyhelminthes</taxon>
        <taxon>Cestoda</taxon>
        <taxon>Eucestoda</taxon>
        <taxon>Cyclophyllidea</taxon>
        <taxon>Mesocestoididae</taxon>
        <taxon>Mesocestoides</taxon>
    </lineage>
</organism>
<dbReference type="Pfam" id="PF04130">
    <property type="entry name" value="GCP_C_terminal"/>
    <property type="match status" value="1"/>
</dbReference>
<feature type="domain" description="Gamma tubulin complex component protein N-terminal" evidence="8">
    <location>
        <begin position="2"/>
        <end position="281"/>
    </location>
</feature>
<name>A0A0R3UP93_MESCO</name>
<evidence type="ECO:0000256" key="4">
    <source>
        <dbReference type="ARBA" id="ARBA00022701"/>
    </source>
</evidence>
<dbReference type="GO" id="GO:0007020">
    <property type="term" value="P:microtubule nucleation"/>
    <property type="evidence" value="ECO:0007669"/>
    <property type="project" value="InterPro"/>
</dbReference>
<dbReference type="GO" id="GO:0043015">
    <property type="term" value="F:gamma-tubulin binding"/>
    <property type="evidence" value="ECO:0007669"/>
    <property type="project" value="InterPro"/>
</dbReference>
<evidence type="ECO:0000313" key="11">
    <source>
        <dbReference type="WBParaSite" id="MCU_009514-RA"/>
    </source>
</evidence>
<dbReference type="GO" id="GO:0051011">
    <property type="term" value="F:microtubule minus-end binding"/>
    <property type="evidence" value="ECO:0007669"/>
    <property type="project" value="TreeGrafter"/>
</dbReference>
<reference evidence="11" key="2">
    <citation type="submission" date="2019-11" db="UniProtKB">
        <authorList>
            <consortium name="WormBaseParasite"/>
        </authorList>
    </citation>
    <scope>IDENTIFICATION</scope>
</reference>
<dbReference type="PANTHER" id="PTHR19302:SF27">
    <property type="entry name" value="GAMMA-TUBULIN COMPLEX COMPONENT 4"/>
    <property type="match status" value="1"/>
</dbReference>
<dbReference type="AlphaFoldDB" id="A0A0R3UP93"/>
<accession>A0A0R3UP93</accession>
<feature type="domain" description="Gamma tubulin complex component C-terminal" evidence="7">
    <location>
        <begin position="286"/>
        <end position="609"/>
    </location>
</feature>
<evidence type="ECO:0000256" key="6">
    <source>
        <dbReference type="RuleBase" id="RU363050"/>
    </source>
</evidence>
<sequence>MLHELIFALHGFPGDICSQAPVADPSSTPESRLKLLSDRLPFVTPSEISIVSQLLSIGEKYLKLQRFIEQFCLPFSGSLYLTALAYGIDEVLNEYRNALCNVETDLLSNPYNGITYIFSRIEPFRPLLFSLTELLDLCSRDHQKNLNLINSVLRVQKSPAQSIVLRQLMRVFRHQLSNWLLFGTLHDPYDEFCINSECNLLPETFPSIISPTLANDILYIGKAVRTAGGKLSERLEEMFSGRFLDVENSDLVGDVDEDLENLIREVCSYVSGEVSRQMFSEYEIVQNLTLVKDVLLLGRGELFVMFFDNLLAEGGGSGRDLLDRPIPATIAEARGLAYGVNSAFFAAARAVGLDDEDLASRFRFVVSMNPHNDETLTDGDEDDDDSRLTAWDCLSLEFTSPPAGLETIFTEAARGTYLRLFSFLLTVRRTEHVLSTSWLRDRSRMKLEGDLDQRMVLRHRMAFIVNNLNCYLQIDVIASAFERLMERFDSQRERQAQHLGWLEALHETYLAGLESQALLLHPIIRPTLLRLLRACRQFTHAPRHATLQARATFQHLSSTFFTALTAAQAASSQGVGVGLQATGLPGHRQVCGGGHLAQLLLRLDFNRFFTTALRN</sequence>
<dbReference type="GO" id="GO:0005874">
    <property type="term" value="C:microtubule"/>
    <property type="evidence" value="ECO:0007669"/>
    <property type="project" value="UniProtKB-KW"/>
</dbReference>
<evidence type="ECO:0000256" key="3">
    <source>
        <dbReference type="ARBA" id="ARBA00022490"/>
    </source>
</evidence>
<evidence type="ECO:0000313" key="10">
    <source>
        <dbReference type="Proteomes" id="UP000267029"/>
    </source>
</evidence>